<dbReference type="NCBIfam" id="NF001199">
    <property type="entry name" value="PRK00164.2-1"/>
    <property type="match status" value="1"/>
</dbReference>
<evidence type="ECO:0000313" key="12">
    <source>
        <dbReference type="EMBL" id="AWB10249.1"/>
    </source>
</evidence>
<dbReference type="EC" id="4.1.99.22" evidence="10"/>
<feature type="binding site" evidence="10">
    <location>
        <position position="63"/>
    </location>
    <ligand>
        <name>GTP</name>
        <dbReference type="ChEBI" id="CHEBI:37565"/>
    </ligand>
</feature>
<feature type="binding site" evidence="10">
    <location>
        <position position="24"/>
    </location>
    <ligand>
        <name>[4Fe-4S] cluster</name>
        <dbReference type="ChEBI" id="CHEBI:49883"/>
        <label>1</label>
        <note>4Fe-4S-S-AdoMet</note>
    </ligand>
</feature>
<dbReference type="GO" id="GO:0061799">
    <property type="term" value="F:cyclic pyranopterin monophosphate synthase activity"/>
    <property type="evidence" value="ECO:0007669"/>
    <property type="project" value="TreeGrafter"/>
</dbReference>
<dbReference type="InterPro" id="IPR050105">
    <property type="entry name" value="MoCo_biosynth_MoaA/MoaC"/>
</dbReference>
<feature type="binding site" evidence="10">
    <location>
        <position position="251"/>
    </location>
    <ligand>
        <name>[4Fe-4S] cluster</name>
        <dbReference type="ChEBI" id="CHEBI:49883"/>
        <label>2</label>
        <note>4Fe-4S-substrate</note>
    </ligand>
</feature>
<feature type="binding site" evidence="10">
    <location>
        <begin position="256"/>
        <end position="258"/>
    </location>
    <ligand>
        <name>GTP</name>
        <dbReference type="ChEBI" id="CHEBI:37565"/>
    </ligand>
</feature>
<feature type="binding site" evidence="10">
    <location>
        <position position="93"/>
    </location>
    <ligand>
        <name>GTP</name>
        <dbReference type="ChEBI" id="CHEBI:37565"/>
    </ligand>
</feature>
<dbReference type="GO" id="GO:0005525">
    <property type="term" value="F:GTP binding"/>
    <property type="evidence" value="ECO:0007669"/>
    <property type="project" value="UniProtKB-UniRule"/>
</dbReference>
<comment type="function">
    <text evidence="10">Catalyzes the cyclization of GTP to (8S)-3',8-cyclo-7,8-dihydroguanosine 5'-triphosphate.</text>
</comment>
<dbReference type="GO" id="GO:0061798">
    <property type="term" value="F:GTP 3',8'-cyclase activity"/>
    <property type="evidence" value="ECO:0007669"/>
    <property type="project" value="UniProtKB-UniRule"/>
</dbReference>
<dbReference type="SMART" id="SM00729">
    <property type="entry name" value="Elp3"/>
    <property type="match status" value="1"/>
</dbReference>
<keyword evidence="1 10" id="KW-0004">4Fe-4S</keyword>
<dbReference type="SFLD" id="SFLDS00029">
    <property type="entry name" value="Radical_SAM"/>
    <property type="match status" value="1"/>
</dbReference>
<evidence type="ECO:0000256" key="10">
    <source>
        <dbReference type="HAMAP-Rule" id="MF_01225"/>
    </source>
</evidence>
<dbReference type="GO" id="GO:1904047">
    <property type="term" value="F:S-adenosyl-L-methionine binding"/>
    <property type="evidence" value="ECO:0007669"/>
    <property type="project" value="UniProtKB-UniRule"/>
</dbReference>
<feature type="binding site" evidence="10">
    <location>
        <position position="189"/>
    </location>
    <ligand>
        <name>S-adenosyl-L-methionine</name>
        <dbReference type="ChEBI" id="CHEBI:59789"/>
    </ligand>
</feature>
<evidence type="ECO:0000256" key="1">
    <source>
        <dbReference type="ARBA" id="ARBA00022485"/>
    </source>
</evidence>
<dbReference type="InterPro" id="IPR013785">
    <property type="entry name" value="Aldolase_TIM"/>
</dbReference>
<evidence type="ECO:0000259" key="11">
    <source>
        <dbReference type="PROSITE" id="PS51918"/>
    </source>
</evidence>
<dbReference type="InterPro" id="IPR058240">
    <property type="entry name" value="rSAM_sf"/>
</dbReference>
<gene>
    <name evidence="10" type="primary">moaA</name>
    <name evidence="12" type="ORF">TDSAC_0892</name>
</gene>
<feature type="binding site" evidence="10">
    <location>
        <position position="27"/>
    </location>
    <ligand>
        <name>[4Fe-4S] cluster</name>
        <dbReference type="ChEBI" id="CHEBI:49883"/>
        <label>1</label>
        <note>4Fe-4S-S-AdoMet</note>
    </ligand>
</feature>
<dbReference type="InterPro" id="IPR040064">
    <property type="entry name" value="MoaA-like"/>
</dbReference>
<dbReference type="AlphaFoldDB" id="A0A2R4W0B7"/>
<evidence type="ECO:0000256" key="8">
    <source>
        <dbReference type="ARBA" id="ARBA00023150"/>
    </source>
</evidence>
<dbReference type="Proteomes" id="UP000244792">
    <property type="component" value="Chromosome"/>
</dbReference>
<comment type="cofactor">
    <cofactor evidence="10">
        <name>[4Fe-4S] cluster</name>
        <dbReference type="ChEBI" id="CHEBI:49883"/>
    </cofactor>
    <text evidence="10">Binds 2 [4Fe-4S] clusters. Binds 1 [4Fe-4S] cluster coordinated with 3 cysteines and an exchangeable S-adenosyl-L-methionine and 1 [4Fe-4S] cluster coordinated with 3 cysteines and the GTP-derived substrate.</text>
</comment>
<evidence type="ECO:0000256" key="9">
    <source>
        <dbReference type="ARBA" id="ARBA00023239"/>
    </source>
</evidence>
<evidence type="ECO:0000256" key="4">
    <source>
        <dbReference type="ARBA" id="ARBA00022741"/>
    </source>
</evidence>
<dbReference type="InterPro" id="IPR007197">
    <property type="entry name" value="rSAM"/>
</dbReference>
<feature type="binding site" evidence="10">
    <location>
        <position position="117"/>
    </location>
    <ligand>
        <name>S-adenosyl-L-methionine</name>
        <dbReference type="ChEBI" id="CHEBI:59789"/>
    </ligand>
</feature>
<dbReference type="InterPro" id="IPR013483">
    <property type="entry name" value="MoaA"/>
</dbReference>
<feature type="binding site" evidence="10">
    <location>
        <position position="13"/>
    </location>
    <ligand>
        <name>GTP</name>
        <dbReference type="ChEBI" id="CHEBI:37565"/>
    </ligand>
</feature>
<dbReference type="CDD" id="cd01335">
    <property type="entry name" value="Radical_SAM"/>
    <property type="match status" value="1"/>
</dbReference>
<organism evidence="12 13">
    <name type="scientific">Thermodesulfobium acidiphilum</name>
    <dbReference type="NCBI Taxonomy" id="1794699"/>
    <lineage>
        <taxon>Bacteria</taxon>
        <taxon>Pseudomonadati</taxon>
        <taxon>Thermodesulfobiota</taxon>
        <taxon>Thermodesulfobiia</taxon>
        <taxon>Thermodesulfobiales</taxon>
        <taxon>Thermodesulfobiaceae</taxon>
        <taxon>Thermodesulfobium</taxon>
    </lineage>
</organism>
<feature type="binding site" evidence="10">
    <location>
        <position position="154"/>
    </location>
    <ligand>
        <name>GTP</name>
        <dbReference type="ChEBI" id="CHEBI:37565"/>
    </ligand>
</feature>
<keyword evidence="6 10" id="KW-0411">Iron-sulfur</keyword>
<evidence type="ECO:0000313" key="13">
    <source>
        <dbReference type="Proteomes" id="UP000244792"/>
    </source>
</evidence>
<dbReference type="InterPro" id="IPR010505">
    <property type="entry name" value="MoaA_twitch"/>
</dbReference>
<dbReference type="InterPro" id="IPR006638">
    <property type="entry name" value="Elp3/MiaA/NifB-like_rSAM"/>
</dbReference>
<feature type="binding site" evidence="10">
    <location>
        <position position="268"/>
    </location>
    <ligand>
        <name>[4Fe-4S] cluster</name>
        <dbReference type="ChEBI" id="CHEBI:49883"/>
        <label>2</label>
        <note>4Fe-4S-substrate</note>
    </ligand>
</feature>
<comment type="subunit">
    <text evidence="10">Monomer and homodimer.</text>
</comment>
<keyword evidence="3 10" id="KW-0479">Metal-binding</keyword>
<dbReference type="SFLD" id="SFLDG01386">
    <property type="entry name" value="main_SPASM_domain-containing"/>
    <property type="match status" value="1"/>
</dbReference>
<dbReference type="NCBIfam" id="TIGR02666">
    <property type="entry name" value="moaA"/>
    <property type="match status" value="1"/>
</dbReference>
<dbReference type="CDD" id="cd21117">
    <property type="entry name" value="Twitch_MoaA"/>
    <property type="match status" value="1"/>
</dbReference>
<dbReference type="Gene3D" id="3.20.20.70">
    <property type="entry name" value="Aldolase class I"/>
    <property type="match status" value="1"/>
</dbReference>
<keyword evidence="2 10" id="KW-0949">S-adenosyl-L-methionine</keyword>
<dbReference type="OrthoDB" id="9763993at2"/>
<proteinExistence type="inferred from homology"/>
<comment type="pathway">
    <text evidence="10">Cofactor biosynthesis; molybdopterin biosynthesis.</text>
</comment>
<dbReference type="PANTHER" id="PTHR22960">
    <property type="entry name" value="MOLYBDOPTERIN COFACTOR SYNTHESIS PROTEIN A"/>
    <property type="match status" value="1"/>
</dbReference>
<keyword evidence="5 10" id="KW-0408">Iron</keyword>
<dbReference type="GO" id="GO:0006777">
    <property type="term" value="P:Mo-molybdopterin cofactor biosynthetic process"/>
    <property type="evidence" value="ECO:0007669"/>
    <property type="project" value="UniProtKB-UniRule"/>
</dbReference>
<feature type="domain" description="Radical SAM core" evidence="11">
    <location>
        <begin position="4"/>
        <end position="220"/>
    </location>
</feature>
<dbReference type="HAMAP" id="MF_01225_B">
    <property type="entry name" value="MoaA_B"/>
    <property type="match status" value="1"/>
</dbReference>
<comment type="similarity">
    <text evidence="10">Belongs to the radical SAM superfamily. MoaA family.</text>
</comment>
<dbReference type="SFLD" id="SFLDG01383">
    <property type="entry name" value="cyclic_pyranopterin_phosphate"/>
    <property type="match status" value="1"/>
</dbReference>
<dbReference type="GO" id="GO:0046872">
    <property type="term" value="F:metal ion binding"/>
    <property type="evidence" value="ECO:0007669"/>
    <property type="project" value="UniProtKB-KW"/>
</dbReference>
<dbReference type="SFLD" id="SFLDG01067">
    <property type="entry name" value="SPASM/twitch_domain_containing"/>
    <property type="match status" value="1"/>
</dbReference>
<feature type="binding site" evidence="10">
    <location>
        <position position="67"/>
    </location>
    <ligand>
        <name>S-adenosyl-L-methionine</name>
        <dbReference type="ChEBI" id="CHEBI:59789"/>
    </ligand>
</feature>
<dbReference type="PROSITE" id="PS51918">
    <property type="entry name" value="RADICAL_SAM"/>
    <property type="match status" value="1"/>
</dbReference>
<keyword evidence="9 10" id="KW-0456">Lyase</keyword>
<sequence length="324" mass="37280">MVDLFGRNIDYARISITDRCNYRCIYCMPEEGVNFIPHEEILRFEEIVRIIKILKELGIKKVRLTGGEPLVRKNVVELIRRITEIKLDDVSLTTNGSLLKIYAEDLFKSGLRRLNISLDTLNCERFTSITRKGTLIDVLEGIEKAISVGFNPVKLNVVVMKGINDQDDLIALANLTREREIHVRFIEIMPIGDNDQNDKFISCEEIMENISKFFKLESTKGPFGNGPAEYYKLENSKGTIGFISPLSKHFCAKCNRIRITSDGMIRLCLFSDVEYNLKEKLRSNLTDEEIKKFILETLFYKPKGHPYIQKAREIYHRNMSAIGG</sequence>
<protein>
    <recommendedName>
        <fullName evidence="10">GTP 3',8-cyclase</fullName>
        <ecNumber evidence="10">4.1.99.22</ecNumber>
    </recommendedName>
    <alternativeName>
        <fullName evidence="10">Molybdenum cofactor biosynthesis protein A</fullName>
    </alternativeName>
</protein>
<keyword evidence="13" id="KW-1185">Reference proteome</keyword>
<dbReference type="Pfam" id="PF06463">
    <property type="entry name" value="Mob_synth_C"/>
    <property type="match status" value="1"/>
</dbReference>
<evidence type="ECO:0000256" key="6">
    <source>
        <dbReference type="ARBA" id="ARBA00023014"/>
    </source>
</evidence>
<feature type="binding site" evidence="10">
    <location>
        <position position="254"/>
    </location>
    <ligand>
        <name>[4Fe-4S] cluster</name>
        <dbReference type="ChEBI" id="CHEBI:49883"/>
        <label>2</label>
        <note>4Fe-4S-substrate</note>
    </ligand>
</feature>
<feature type="binding site" evidence="10">
    <location>
        <position position="20"/>
    </location>
    <ligand>
        <name>[4Fe-4S] cluster</name>
        <dbReference type="ChEBI" id="CHEBI:49883"/>
        <label>1</label>
        <note>4Fe-4S-S-AdoMet</note>
    </ligand>
</feature>
<dbReference type="Pfam" id="PF04055">
    <property type="entry name" value="Radical_SAM"/>
    <property type="match status" value="1"/>
</dbReference>
<name>A0A2R4W0B7_THEAF</name>
<evidence type="ECO:0000256" key="3">
    <source>
        <dbReference type="ARBA" id="ARBA00022723"/>
    </source>
</evidence>
<evidence type="ECO:0000256" key="7">
    <source>
        <dbReference type="ARBA" id="ARBA00023134"/>
    </source>
</evidence>
<dbReference type="RefSeq" id="WP_108309064.1">
    <property type="nucleotide sequence ID" value="NZ_CP020921.1"/>
</dbReference>
<reference evidence="12 13" key="1">
    <citation type="submission" date="2017-04" db="EMBL/GenBank/DDBJ databases">
        <title>Genomic insights into metabolism of Thermodesulfobium acidiphilum.</title>
        <authorList>
            <person name="Toshchakov S.V."/>
            <person name="Frolov E.N."/>
            <person name="Kublanov I.V."/>
            <person name="Samarov N.I."/>
            <person name="Novikov A."/>
            <person name="Lebedinsky A.V."/>
            <person name="Bonch-Osmolovskaya E.A."/>
            <person name="Chernyh N.A."/>
        </authorList>
    </citation>
    <scope>NUCLEOTIDE SEQUENCE [LARGE SCALE GENOMIC DNA]</scope>
    <source>
        <strain evidence="12 13">3127-1</strain>
    </source>
</reference>
<dbReference type="EMBL" id="CP020921">
    <property type="protein sequence ID" value="AWB10249.1"/>
    <property type="molecule type" value="Genomic_DNA"/>
</dbReference>
<feature type="binding site" evidence="10">
    <location>
        <position position="26"/>
    </location>
    <ligand>
        <name>S-adenosyl-L-methionine</name>
        <dbReference type="ChEBI" id="CHEBI:59789"/>
    </ligand>
</feature>
<dbReference type="GO" id="GO:0051539">
    <property type="term" value="F:4 iron, 4 sulfur cluster binding"/>
    <property type="evidence" value="ECO:0007669"/>
    <property type="project" value="UniProtKB-UniRule"/>
</dbReference>
<dbReference type="PANTHER" id="PTHR22960:SF0">
    <property type="entry name" value="MOLYBDENUM COFACTOR BIOSYNTHESIS PROTEIN 1"/>
    <property type="match status" value="1"/>
</dbReference>
<dbReference type="UniPathway" id="UPA00344"/>
<keyword evidence="4 10" id="KW-0547">Nucleotide-binding</keyword>
<dbReference type="KEGG" id="taci:TDSAC_0892"/>
<dbReference type="SUPFAM" id="SSF102114">
    <property type="entry name" value="Radical SAM enzymes"/>
    <property type="match status" value="1"/>
</dbReference>
<keyword evidence="7 10" id="KW-0342">GTP-binding</keyword>
<evidence type="ECO:0000256" key="2">
    <source>
        <dbReference type="ARBA" id="ARBA00022691"/>
    </source>
</evidence>
<comment type="catalytic activity">
    <reaction evidence="10">
        <text>GTP + AH2 + S-adenosyl-L-methionine = (8S)-3',8-cyclo-7,8-dihydroguanosine 5'-triphosphate + 5'-deoxyadenosine + L-methionine + A + H(+)</text>
        <dbReference type="Rhea" id="RHEA:49576"/>
        <dbReference type="ChEBI" id="CHEBI:13193"/>
        <dbReference type="ChEBI" id="CHEBI:15378"/>
        <dbReference type="ChEBI" id="CHEBI:17319"/>
        <dbReference type="ChEBI" id="CHEBI:17499"/>
        <dbReference type="ChEBI" id="CHEBI:37565"/>
        <dbReference type="ChEBI" id="CHEBI:57844"/>
        <dbReference type="ChEBI" id="CHEBI:59789"/>
        <dbReference type="ChEBI" id="CHEBI:131766"/>
        <dbReference type="EC" id="4.1.99.22"/>
    </reaction>
</comment>
<accession>A0A2R4W0B7</accession>
<keyword evidence="8 10" id="KW-0501">Molybdenum cofactor biosynthesis</keyword>
<evidence type="ECO:0000256" key="5">
    <source>
        <dbReference type="ARBA" id="ARBA00023004"/>
    </source>
</evidence>